<protein>
    <submittedName>
        <fullName evidence="1">Class I SAM-dependent methyltransferase</fullName>
    </submittedName>
</protein>
<dbReference type="GO" id="GO:0008168">
    <property type="term" value="F:methyltransferase activity"/>
    <property type="evidence" value="ECO:0007669"/>
    <property type="project" value="UniProtKB-KW"/>
</dbReference>
<dbReference type="PROSITE" id="PS00092">
    <property type="entry name" value="N6_MTASE"/>
    <property type="match status" value="1"/>
</dbReference>
<evidence type="ECO:0000313" key="2">
    <source>
        <dbReference type="Proteomes" id="UP000620327"/>
    </source>
</evidence>
<dbReference type="EMBL" id="JACOQI010000002">
    <property type="protein sequence ID" value="MBC5769483.1"/>
    <property type="molecule type" value="Genomic_DNA"/>
</dbReference>
<comment type="caution">
    <text evidence="1">The sequence shown here is derived from an EMBL/GenBank/DDBJ whole genome shotgun (WGS) entry which is preliminary data.</text>
</comment>
<name>A0A923MH23_9FIRM</name>
<dbReference type="SUPFAM" id="SSF53335">
    <property type="entry name" value="S-adenosyl-L-methionine-dependent methyltransferases"/>
    <property type="match status" value="1"/>
</dbReference>
<dbReference type="InterPro" id="IPR029063">
    <property type="entry name" value="SAM-dependent_MTases_sf"/>
</dbReference>
<dbReference type="AlphaFoldDB" id="A0A923MH23"/>
<gene>
    <name evidence="1" type="ORF">H8Z83_04000</name>
</gene>
<accession>A0A923MH23</accession>
<dbReference type="GO" id="GO:0032259">
    <property type="term" value="P:methylation"/>
    <property type="evidence" value="ECO:0007669"/>
    <property type="project" value="UniProtKB-KW"/>
</dbReference>
<sequence length="195" mass="21994">MSGTSLAGMSPTRSRVENDYYATPFEATEAILSREELHGSILEPAAGEGHISKVLREHYPNSQIISTDLVQRDDRFGCGIVGGVDFLTENYPEKFNNVITNPPFSLAKEFAEKALEVSTGKVILFAKIQFLEGRQRKDFFATHPPKAVYVFSKRVNPLRNGLEVDENGKPWSSTMCFAWFVWEHGYTGEPCIRWI</sequence>
<dbReference type="Gene3D" id="3.40.50.150">
    <property type="entry name" value="Vaccinia Virus protein VP39"/>
    <property type="match status" value="1"/>
</dbReference>
<dbReference type="GO" id="GO:0003676">
    <property type="term" value="F:nucleic acid binding"/>
    <property type="evidence" value="ECO:0007669"/>
    <property type="project" value="InterPro"/>
</dbReference>
<proteinExistence type="predicted"/>
<dbReference type="Proteomes" id="UP000620327">
    <property type="component" value="Unassembled WGS sequence"/>
</dbReference>
<organism evidence="1 2">
    <name type="scientific">Dysosmobacter segnis</name>
    <dbReference type="NCBI Taxonomy" id="2763042"/>
    <lineage>
        <taxon>Bacteria</taxon>
        <taxon>Bacillati</taxon>
        <taxon>Bacillota</taxon>
        <taxon>Clostridia</taxon>
        <taxon>Eubacteriales</taxon>
        <taxon>Oscillospiraceae</taxon>
        <taxon>Dysosmobacter</taxon>
    </lineage>
</organism>
<dbReference type="InterPro" id="IPR002052">
    <property type="entry name" value="DNA_methylase_N6_adenine_CS"/>
</dbReference>
<keyword evidence="1" id="KW-0489">Methyltransferase</keyword>
<reference evidence="1" key="1">
    <citation type="submission" date="2020-08" db="EMBL/GenBank/DDBJ databases">
        <title>Genome public.</title>
        <authorList>
            <person name="Liu C."/>
            <person name="Sun Q."/>
        </authorList>
    </citation>
    <scope>NUCLEOTIDE SEQUENCE</scope>
    <source>
        <strain evidence="1">BX15</strain>
    </source>
</reference>
<evidence type="ECO:0000313" key="1">
    <source>
        <dbReference type="EMBL" id="MBC5769483.1"/>
    </source>
</evidence>
<keyword evidence="1" id="KW-0808">Transferase</keyword>
<keyword evidence="2" id="KW-1185">Reference proteome</keyword>